<reference evidence="3" key="1">
    <citation type="submission" date="2023-10" db="EMBL/GenBank/DDBJ databases">
        <title>Genome assembly of Pristionchus species.</title>
        <authorList>
            <person name="Yoshida K."/>
            <person name="Sommer R.J."/>
        </authorList>
    </citation>
    <scope>NUCLEOTIDE SEQUENCE</scope>
    <source>
        <strain evidence="3">RS5133</strain>
    </source>
</reference>
<dbReference type="InterPro" id="IPR011333">
    <property type="entry name" value="SKP1/BTB/POZ_sf"/>
</dbReference>
<dbReference type="InterPro" id="IPR008974">
    <property type="entry name" value="TRAF-like"/>
</dbReference>
<dbReference type="Pfam" id="PF00651">
    <property type="entry name" value="BTB"/>
    <property type="match status" value="1"/>
</dbReference>
<evidence type="ECO:0000313" key="3">
    <source>
        <dbReference type="EMBL" id="GMT29638.1"/>
    </source>
</evidence>
<name>A0AAV5WH47_9BILA</name>
<organism evidence="3 4">
    <name type="scientific">Pristionchus fissidentatus</name>
    <dbReference type="NCBI Taxonomy" id="1538716"/>
    <lineage>
        <taxon>Eukaryota</taxon>
        <taxon>Metazoa</taxon>
        <taxon>Ecdysozoa</taxon>
        <taxon>Nematoda</taxon>
        <taxon>Chromadorea</taxon>
        <taxon>Rhabditida</taxon>
        <taxon>Rhabditina</taxon>
        <taxon>Diplogasteromorpha</taxon>
        <taxon>Diplogasteroidea</taxon>
        <taxon>Neodiplogasteridae</taxon>
        <taxon>Pristionchus</taxon>
    </lineage>
</organism>
<evidence type="ECO:0000313" key="4">
    <source>
        <dbReference type="Proteomes" id="UP001432322"/>
    </source>
</evidence>
<dbReference type="EMBL" id="BTSY01000005">
    <property type="protein sequence ID" value="GMT29638.1"/>
    <property type="molecule type" value="Genomic_DNA"/>
</dbReference>
<feature type="domain" description="MATH" evidence="2">
    <location>
        <begin position="13"/>
        <end position="140"/>
    </location>
</feature>
<dbReference type="Pfam" id="PF22486">
    <property type="entry name" value="MATH_2"/>
    <property type="match status" value="1"/>
</dbReference>
<dbReference type="InterPro" id="IPR002083">
    <property type="entry name" value="MATH/TRAF_dom"/>
</dbReference>
<accession>A0AAV5WH47</accession>
<dbReference type="PROSITE" id="PS50144">
    <property type="entry name" value="MATH"/>
    <property type="match status" value="1"/>
</dbReference>
<dbReference type="PROSITE" id="PS50097">
    <property type="entry name" value="BTB"/>
    <property type="match status" value="1"/>
</dbReference>
<dbReference type="SMART" id="SM00061">
    <property type="entry name" value="MATH"/>
    <property type="match status" value="1"/>
</dbReference>
<comment type="caution">
    <text evidence="3">The sequence shown here is derived from an EMBL/GenBank/DDBJ whole genome shotgun (WGS) entry which is preliminary data.</text>
</comment>
<dbReference type="SUPFAM" id="SSF49599">
    <property type="entry name" value="TRAF domain-like"/>
    <property type="match status" value="1"/>
</dbReference>
<evidence type="ECO:0000259" key="1">
    <source>
        <dbReference type="PROSITE" id="PS50097"/>
    </source>
</evidence>
<dbReference type="AlphaFoldDB" id="A0AAV5WH47"/>
<dbReference type="SUPFAM" id="SSF54695">
    <property type="entry name" value="POZ domain"/>
    <property type="match status" value="1"/>
</dbReference>
<dbReference type="InterPro" id="IPR000210">
    <property type="entry name" value="BTB/POZ_dom"/>
</dbReference>
<dbReference type="Proteomes" id="UP001432322">
    <property type="component" value="Unassembled WGS sequence"/>
</dbReference>
<dbReference type="PANTHER" id="PTHR47022">
    <property type="entry name" value="BTB AND MATH DOMAIN-CONTAINING PROTEIN 36-RELATED"/>
    <property type="match status" value="1"/>
</dbReference>
<keyword evidence="4" id="KW-1185">Reference proteome</keyword>
<feature type="non-terminal residue" evidence="3">
    <location>
        <position position="1"/>
    </location>
</feature>
<evidence type="ECO:0000259" key="2">
    <source>
        <dbReference type="PROSITE" id="PS50144"/>
    </source>
</evidence>
<evidence type="ECO:0008006" key="5">
    <source>
        <dbReference type="Google" id="ProtNLM"/>
    </source>
</evidence>
<dbReference type="Gene3D" id="2.60.210.10">
    <property type="entry name" value="Apoptosis, Tumor Necrosis Factor Receptor Associated Protein 2, Chain A"/>
    <property type="match status" value="1"/>
</dbReference>
<dbReference type="CDD" id="cd18186">
    <property type="entry name" value="BTB_POZ_ZBTB_KLHL-like"/>
    <property type="match status" value="1"/>
</dbReference>
<dbReference type="PANTHER" id="PTHR47022:SF1">
    <property type="entry name" value="BTB AND MATH DOMAIN-CONTAINING PROTEIN 36-RELATED"/>
    <property type="match status" value="1"/>
</dbReference>
<proteinExistence type="predicted"/>
<dbReference type="Gene3D" id="3.30.710.10">
    <property type="entry name" value="Potassium Channel Kv1.1, Chain A"/>
    <property type="match status" value="1"/>
</dbReference>
<dbReference type="CDD" id="cd00121">
    <property type="entry name" value="MATH"/>
    <property type="match status" value="1"/>
</dbReference>
<feature type="domain" description="BTB" evidence="1">
    <location>
        <begin position="164"/>
        <end position="231"/>
    </location>
</feature>
<protein>
    <recommendedName>
        <fullName evidence="5">BTB domain-containing protein</fullName>
    </recommendedName>
</protein>
<gene>
    <name evidence="3" type="ORF">PFISCL1PPCAC_20935</name>
</gene>
<dbReference type="SMART" id="SM00225">
    <property type="entry name" value="BTB"/>
    <property type="match status" value="1"/>
</dbReference>
<sequence>RFSTHQNRSMNVETVIRWEVDNVSTLTTERRSPIHTITDLPWFISAFKECSNRTGNAPHLAVFIECNEESECDLWRVEHESTIVLINQQNPENTLRFEPTGAFDKEKSSRGKARFILMSKLFDSSKGFIKEDKIILEAHIVVKSVMGVRKSVKFDFTDSSGVWHKTALIIEGEKVYVCKPYLALHSPVFASMFFGDFAEKNKEEIELKDVSREEFVELLNLIYPSSKSVTVNSYKYLLVLADPFQVKLVTDNVENYLIKTEKVAVAAKLLLADQYKLELLKTHCFNSFEHPRDIKVLEGTDECGQFSDAMINCLFKKVLAIID</sequence>